<organism evidence="3 4">
    <name type="scientific">Apatococcus lobatus</name>
    <dbReference type="NCBI Taxonomy" id="904363"/>
    <lineage>
        <taxon>Eukaryota</taxon>
        <taxon>Viridiplantae</taxon>
        <taxon>Chlorophyta</taxon>
        <taxon>core chlorophytes</taxon>
        <taxon>Trebouxiophyceae</taxon>
        <taxon>Chlorellales</taxon>
        <taxon>Chlorellaceae</taxon>
        <taxon>Apatococcus</taxon>
    </lineage>
</organism>
<dbReference type="PROSITE" id="PS51725">
    <property type="entry name" value="ABM"/>
    <property type="match status" value="1"/>
</dbReference>
<feature type="domain" description="ABM" evidence="2">
    <location>
        <begin position="53"/>
        <end position="145"/>
    </location>
</feature>
<evidence type="ECO:0000259" key="2">
    <source>
        <dbReference type="PROSITE" id="PS51725"/>
    </source>
</evidence>
<accession>A0AAW1QIV3</accession>
<dbReference type="PANTHER" id="PTHR33336">
    <property type="entry name" value="QUINOL MONOOXYGENASE YGIN-RELATED"/>
    <property type="match status" value="1"/>
</dbReference>
<proteinExistence type="predicted"/>
<keyword evidence="4" id="KW-1185">Reference proteome</keyword>
<dbReference type="InterPro" id="IPR011008">
    <property type="entry name" value="Dimeric_a/b-barrel"/>
</dbReference>
<sequence>MKSSVVAVTLACVACLAGTAQAALRSSDLDAFQMIPDVLATSQSNKDPEDKKAYVLIDYAVQPAKQDEFIAAFEKTAAPTKKEEGSIVYTLSRNIDDNLTFYLYSEWTGMKAYGEHFESAYLKEYLKTIAELNVVWKLHILEPVVY</sequence>
<evidence type="ECO:0000256" key="1">
    <source>
        <dbReference type="SAM" id="SignalP"/>
    </source>
</evidence>
<evidence type="ECO:0000313" key="3">
    <source>
        <dbReference type="EMBL" id="KAK9821393.1"/>
    </source>
</evidence>
<protein>
    <recommendedName>
        <fullName evidence="2">ABM domain-containing protein</fullName>
    </recommendedName>
</protein>
<comment type="caution">
    <text evidence="3">The sequence shown here is derived from an EMBL/GenBank/DDBJ whole genome shotgun (WGS) entry which is preliminary data.</text>
</comment>
<dbReference type="Gene3D" id="3.30.70.100">
    <property type="match status" value="1"/>
</dbReference>
<dbReference type="EMBL" id="JALJOS010000038">
    <property type="protein sequence ID" value="KAK9821393.1"/>
    <property type="molecule type" value="Genomic_DNA"/>
</dbReference>
<dbReference type="Pfam" id="PF03992">
    <property type="entry name" value="ABM"/>
    <property type="match status" value="1"/>
</dbReference>
<keyword evidence="1" id="KW-0732">Signal</keyword>
<evidence type="ECO:0000313" key="4">
    <source>
        <dbReference type="Proteomes" id="UP001438707"/>
    </source>
</evidence>
<dbReference type="SUPFAM" id="SSF54909">
    <property type="entry name" value="Dimeric alpha+beta barrel"/>
    <property type="match status" value="1"/>
</dbReference>
<reference evidence="3 4" key="1">
    <citation type="journal article" date="2024" name="Nat. Commun.">
        <title>Phylogenomics reveals the evolutionary origins of lichenization in chlorophyte algae.</title>
        <authorList>
            <person name="Puginier C."/>
            <person name="Libourel C."/>
            <person name="Otte J."/>
            <person name="Skaloud P."/>
            <person name="Haon M."/>
            <person name="Grisel S."/>
            <person name="Petersen M."/>
            <person name="Berrin J.G."/>
            <person name="Delaux P.M."/>
            <person name="Dal Grande F."/>
            <person name="Keller J."/>
        </authorList>
    </citation>
    <scope>NUCLEOTIDE SEQUENCE [LARGE SCALE GENOMIC DNA]</scope>
    <source>
        <strain evidence="3 4">SAG 2145</strain>
    </source>
</reference>
<dbReference type="PANTHER" id="PTHR33336:SF15">
    <property type="entry name" value="ABM DOMAIN-CONTAINING PROTEIN"/>
    <property type="match status" value="1"/>
</dbReference>
<gene>
    <name evidence="3" type="ORF">WJX74_008659</name>
</gene>
<dbReference type="GO" id="GO:0003824">
    <property type="term" value="F:catalytic activity"/>
    <property type="evidence" value="ECO:0007669"/>
    <property type="project" value="TreeGrafter"/>
</dbReference>
<dbReference type="AlphaFoldDB" id="A0AAW1QIV3"/>
<feature type="signal peptide" evidence="1">
    <location>
        <begin position="1"/>
        <end position="22"/>
    </location>
</feature>
<dbReference type="Proteomes" id="UP001438707">
    <property type="component" value="Unassembled WGS sequence"/>
</dbReference>
<name>A0AAW1QIV3_9CHLO</name>
<dbReference type="InterPro" id="IPR007138">
    <property type="entry name" value="ABM_dom"/>
</dbReference>
<feature type="chain" id="PRO_5043946024" description="ABM domain-containing protein" evidence="1">
    <location>
        <begin position="23"/>
        <end position="146"/>
    </location>
</feature>
<dbReference type="InterPro" id="IPR050744">
    <property type="entry name" value="AI-2_Isomerase_LsrG"/>
</dbReference>